<proteinExistence type="inferred from homology"/>
<evidence type="ECO:0000256" key="7">
    <source>
        <dbReference type="PIRSR" id="PIRSR608901-1"/>
    </source>
</evidence>
<feature type="transmembrane region" description="Helical" evidence="9">
    <location>
        <begin position="36"/>
        <end position="59"/>
    </location>
</feature>
<feature type="transmembrane region" description="Helical" evidence="9">
    <location>
        <begin position="283"/>
        <end position="303"/>
    </location>
</feature>
<dbReference type="OrthoDB" id="187171at2759"/>
<evidence type="ECO:0000256" key="3">
    <source>
        <dbReference type="ARBA" id="ARBA00022692"/>
    </source>
</evidence>
<evidence type="ECO:0000313" key="11">
    <source>
        <dbReference type="Proteomes" id="UP000244855"/>
    </source>
</evidence>
<feature type="binding site" evidence="7">
    <location>
        <position position="33"/>
    </location>
    <ligand>
        <name>Ca(2+)</name>
        <dbReference type="ChEBI" id="CHEBI:29108"/>
    </ligand>
</feature>
<dbReference type="GO" id="GO:0046872">
    <property type="term" value="F:metal ion binding"/>
    <property type="evidence" value="ECO:0007669"/>
    <property type="project" value="UniProtKB-KW"/>
</dbReference>
<gene>
    <name evidence="10" type="ORF">DM02DRAFT_580992</name>
</gene>
<dbReference type="EMBL" id="KZ805305">
    <property type="protein sequence ID" value="PVI07084.1"/>
    <property type="molecule type" value="Genomic_DNA"/>
</dbReference>
<comment type="cofactor">
    <cofactor evidence="8">
        <name>Zn(2+)</name>
        <dbReference type="ChEBI" id="CHEBI:29105"/>
    </cofactor>
</comment>
<feature type="transmembrane region" description="Helical" evidence="9">
    <location>
        <begin position="71"/>
        <end position="91"/>
    </location>
</feature>
<keyword evidence="4" id="KW-0378">Hydrolase</keyword>
<reference evidence="10 11" key="1">
    <citation type="journal article" date="2018" name="Sci. Rep.">
        <title>Comparative genomics provides insights into the lifestyle and reveals functional heterogeneity of dark septate endophytic fungi.</title>
        <authorList>
            <person name="Knapp D.G."/>
            <person name="Nemeth J.B."/>
            <person name="Barry K."/>
            <person name="Hainaut M."/>
            <person name="Henrissat B."/>
            <person name="Johnson J."/>
            <person name="Kuo A."/>
            <person name="Lim J.H.P."/>
            <person name="Lipzen A."/>
            <person name="Nolan M."/>
            <person name="Ohm R.A."/>
            <person name="Tamas L."/>
            <person name="Grigoriev I.V."/>
            <person name="Spatafora J.W."/>
            <person name="Nagy L.G."/>
            <person name="Kovacs G.M."/>
        </authorList>
    </citation>
    <scope>NUCLEOTIDE SEQUENCE [LARGE SCALE GENOMIC DNA]</scope>
    <source>
        <strain evidence="10 11">DSE2036</strain>
    </source>
</reference>
<dbReference type="STRING" id="97972.A0A2V1EBN3"/>
<keyword evidence="7" id="KW-0106">Calcium</keyword>
<keyword evidence="6 9" id="KW-0472">Membrane</keyword>
<keyword evidence="5 9" id="KW-1133">Transmembrane helix</keyword>
<feature type="binding site" evidence="7">
    <location>
        <position position="31"/>
    </location>
    <ligand>
        <name>Ca(2+)</name>
        <dbReference type="ChEBI" id="CHEBI:29108"/>
    </ligand>
</feature>
<dbReference type="Pfam" id="PF05875">
    <property type="entry name" value="Ceramidase"/>
    <property type="match status" value="1"/>
</dbReference>
<feature type="transmembrane region" description="Helical" evidence="9">
    <location>
        <begin position="236"/>
        <end position="256"/>
    </location>
</feature>
<accession>A0A2V1EBN3</accession>
<dbReference type="GO" id="GO:0005789">
    <property type="term" value="C:endoplasmic reticulum membrane"/>
    <property type="evidence" value="ECO:0007669"/>
    <property type="project" value="TreeGrafter"/>
</dbReference>
<feature type="transmembrane region" description="Helical" evidence="9">
    <location>
        <begin position="154"/>
        <end position="174"/>
    </location>
</feature>
<evidence type="ECO:0000256" key="4">
    <source>
        <dbReference type="ARBA" id="ARBA00022801"/>
    </source>
</evidence>
<evidence type="ECO:0000256" key="5">
    <source>
        <dbReference type="ARBA" id="ARBA00022989"/>
    </source>
</evidence>
<dbReference type="Proteomes" id="UP000244855">
    <property type="component" value="Unassembled WGS sequence"/>
</dbReference>
<dbReference type="GO" id="GO:0046514">
    <property type="term" value="P:ceramide catabolic process"/>
    <property type="evidence" value="ECO:0007669"/>
    <property type="project" value="TreeGrafter"/>
</dbReference>
<dbReference type="GO" id="GO:0016811">
    <property type="term" value="F:hydrolase activity, acting on carbon-nitrogen (but not peptide) bonds, in linear amides"/>
    <property type="evidence" value="ECO:0007669"/>
    <property type="project" value="InterPro"/>
</dbReference>
<name>A0A2V1EBN3_9PLEO</name>
<dbReference type="PANTHER" id="PTHR46187:SF3">
    <property type="entry name" value="ALKALINE CERAMIDASE 3"/>
    <property type="match status" value="1"/>
</dbReference>
<keyword evidence="7" id="KW-0479">Metal-binding</keyword>
<dbReference type="PANTHER" id="PTHR46187">
    <property type="entry name" value="ALKALINE CERAMIDASE 3"/>
    <property type="match status" value="1"/>
</dbReference>
<sequence>MSPGFLSHLPSIPYPASQAGRWAPVTSTINWCEEDYYATIYSAEFVNTLTNLLFMYLAAKGIHSCVKNNHDKVFIVSYIGYLATGIGSFFFHSTLKYPMQLVDELSMIYTTCLMNYATFSFSRSLPFRLTLASSLTFLALFITLYYHYLQDPTFHQTTYAILTVIVFFRAVWVMESSMRPRLKRSLKRSEGKNLRLNGAVPAAESRTADQEFEEEHERNNREWIEDERDRAILKQMWIMIAWGLSIFLGGFLLWHLDRVHCSTLRQWRHQIGMPWGFLLELHGWWHIMTGTGGYFYIVWCIWLRHCLNGKQEEYKLVWPHFWSMPVVSLRQHSDPNGYIDMKIKQT</sequence>
<feature type="binding site" evidence="8">
    <location>
        <position position="282"/>
    </location>
    <ligand>
        <name>Zn(2+)</name>
        <dbReference type="ChEBI" id="CHEBI:29105"/>
        <note>catalytic</note>
    </ligand>
</feature>
<organism evidence="10 11">
    <name type="scientific">Periconia macrospinosa</name>
    <dbReference type="NCBI Taxonomy" id="97972"/>
    <lineage>
        <taxon>Eukaryota</taxon>
        <taxon>Fungi</taxon>
        <taxon>Dikarya</taxon>
        <taxon>Ascomycota</taxon>
        <taxon>Pezizomycotina</taxon>
        <taxon>Dothideomycetes</taxon>
        <taxon>Pleosporomycetidae</taxon>
        <taxon>Pleosporales</taxon>
        <taxon>Massarineae</taxon>
        <taxon>Periconiaceae</taxon>
        <taxon>Periconia</taxon>
    </lineage>
</organism>
<feature type="transmembrane region" description="Helical" evidence="9">
    <location>
        <begin position="97"/>
        <end position="117"/>
    </location>
</feature>
<feature type="transmembrane region" description="Helical" evidence="9">
    <location>
        <begin position="129"/>
        <end position="148"/>
    </location>
</feature>
<evidence type="ECO:0000256" key="2">
    <source>
        <dbReference type="ARBA" id="ARBA00009780"/>
    </source>
</evidence>
<feature type="binding site" evidence="8">
    <location>
        <position position="92"/>
    </location>
    <ligand>
        <name>Zn(2+)</name>
        <dbReference type="ChEBI" id="CHEBI:29105"/>
        <note>catalytic</note>
    </ligand>
</feature>
<dbReference type="InterPro" id="IPR008901">
    <property type="entry name" value="ACER"/>
</dbReference>
<dbReference type="AlphaFoldDB" id="A0A2V1EBN3"/>
<evidence type="ECO:0000256" key="1">
    <source>
        <dbReference type="ARBA" id="ARBA00004141"/>
    </source>
</evidence>
<feature type="binding site" evidence="7">
    <location>
        <position position="44"/>
    </location>
    <ligand>
        <name>Ca(2+)</name>
        <dbReference type="ChEBI" id="CHEBI:29108"/>
    </ligand>
</feature>
<evidence type="ECO:0000256" key="6">
    <source>
        <dbReference type="ARBA" id="ARBA00023136"/>
    </source>
</evidence>
<keyword evidence="11" id="KW-1185">Reference proteome</keyword>
<keyword evidence="8" id="KW-0862">Zinc</keyword>
<evidence type="ECO:0000313" key="10">
    <source>
        <dbReference type="EMBL" id="PVI07084.1"/>
    </source>
</evidence>
<comment type="subcellular location">
    <subcellularLocation>
        <location evidence="1">Membrane</location>
        <topology evidence="1">Multi-pass membrane protein</topology>
    </subcellularLocation>
</comment>
<protein>
    <submittedName>
        <fullName evidence="10">Alkaline ceramidase-like protein</fullName>
    </submittedName>
</protein>
<comment type="similarity">
    <text evidence="2">Belongs to the alkaline ceramidase family.</text>
</comment>
<evidence type="ECO:0000256" key="9">
    <source>
        <dbReference type="SAM" id="Phobius"/>
    </source>
</evidence>
<dbReference type="GO" id="GO:0046513">
    <property type="term" value="P:ceramide biosynthetic process"/>
    <property type="evidence" value="ECO:0007669"/>
    <property type="project" value="TreeGrafter"/>
</dbReference>
<evidence type="ECO:0000256" key="8">
    <source>
        <dbReference type="PIRSR" id="PIRSR608901-2"/>
    </source>
</evidence>
<feature type="binding site" evidence="8">
    <location>
        <position position="286"/>
    </location>
    <ligand>
        <name>Zn(2+)</name>
        <dbReference type="ChEBI" id="CHEBI:29105"/>
        <note>catalytic</note>
    </ligand>
</feature>
<keyword evidence="3 9" id="KW-0812">Transmembrane</keyword>